<comment type="caution">
    <text evidence="1">The sequence shown here is derived from an EMBL/GenBank/DDBJ whole genome shotgun (WGS) entry which is preliminary data.</text>
</comment>
<name>A0A7C0Y4T4_DESA2</name>
<protein>
    <submittedName>
        <fullName evidence="1">Uncharacterized protein</fullName>
    </submittedName>
</protein>
<evidence type="ECO:0000313" key="1">
    <source>
        <dbReference type="EMBL" id="HDD43669.1"/>
    </source>
</evidence>
<proteinExistence type="predicted"/>
<organism evidence="1">
    <name type="scientific">Desulfofervidus auxilii</name>
    <dbReference type="NCBI Taxonomy" id="1621989"/>
    <lineage>
        <taxon>Bacteria</taxon>
        <taxon>Pseudomonadati</taxon>
        <taxon>Thermodesulfobacteriota</taxon>
        <taxon>Candidatus Desulfofervidia</taxon>
        <taxon>Candidatus Desulfofervidales</taxon>
        <taxon>Candidatus Desulfofervidaceae</taxon>
        <taxon>Candidatus Desulfofervidus</taxon>
    </lineage>
</organism>
<dbReference type="EMBL" id="DRBS01000086">
    <property type="protein sequence ID" value="HDD43669.1"/>
    <property type="molecule type" value="Genomic_DNA"/>
</dbReference>
<dbReference type="AlphaFoldDB" id="A0A7C0Y4T4"/>
<reference evidence="1" key="1">
    <citation type="journal article" date="2020" name="mSystems">
        <title>Genome- and Community-Level Interaction Insights into Carbon Utilization and Element Cycling Functions of Hydrothermarchaeota in Hydrothermal Sediment.</title>
        <authorList>
            <person name="Zhou Z."/>
            <person name="Liu Y."/>
            <person name="Xu W."/>
            <person name="Pan J."/>
            <person name="Luo Z.H."/>
            <person name="Li M."/>
        </authorList>
    </citation>
    <scope>NUCLEOTIDE SEQUENCE [LARGE SCALE GENOMIC DNA]</scope>
    <source>
        <strain evidence="1">HyVt-233</strain>
    </source>
</reference>
<gene>
    <name evidence="1" type="ORF">ENG63_02240</name>
</gene>
<sequence>MKLIFWPTYPDLNLSYFEELIQKNAQELILARKLAEEVSMFSGRPVLTLHNATLGAPSGWGIPDFNFQLKEIYPLWQNKVWYFLKQFKEKLKKNAEILTQIWLKRMVEDKKWNFYLKNRYLQEKYRLLNYFPLLIAILKTNKIFLKKGNLGLVVPFIDKFIRSSLGAKDIEYFKLFLKFIFSEVPETIVLFFDETTHPNGPTLKLAITTLKKDIQWIKGLGVYGKGETVNSETIVKLIPKYQVFFISLLSDKDRPYSWWEIRLYYPKGYHPAWRDGLFQLFSGTQVSFLTQSEKREEIITDKGPMLLGVYFRFRLKQLSYTPISSDPFWCFYETLANLT</sequence>
<accession>A0A7C0Y4T4</accession>
<dbReference type="Proteomes" id="UP000886289">
    <property type="component" value="Unassembled WGS sequence"/>
</dbReference>